<dbReference type="InterPro" id="IPR006612">
    <property type="entry name" value="THAP_Znf"/>
</dbReference>
<keyword evidence="1" id="KW-0479">Metal-binding</keyword>
<proteinExistence type="predicted"/>
<evidence type="ECO:0000256" key="4">
    <source>
        <dbReference type="ARBA" id="ARBA00023125"/>
    </source>
</evidence>
<gene>
    <name evidence="6" type="ORF">Q8A67_006331</name>
</gene>
<dbReference type="SMART" id="SM00980">
    <property type="entry name" value="THAP"/>
    <property type="match status" value="1"/>
</dbReference>
<reference evidence="6" key="1">
    <citation type="submission" date="2023-08" db="EMBL/GenBank/DDBJ databases">
        <title>Chromosome-level Genome Assembly of mud carp (Cirrhinus molitorella).</title>
        <authorList>
            <person name="Liu H."/>
        </authorList>
    </citation>
    <scope>NUCLEOTIDE SEQUENCE</scope>
    <source>
        <strain evidence="6">Prfri</strain>
        <tissue evidence="6">Muscle</tissue>
    </source>
</reference>
<protein>
    <recommendedName>
        <fullName evidence="5">THAP-type domain-containing protein</fullName>
    </recommendedName>
</protein>
<name>A0AA88U305_9TELE</name>
<sequence>MVMCVVKGCDNLKTLLESIKKWRVCSEHFEPDDYIDSVTGTAVRRLKDTAIPTVFRVPTGPSGSSPTAGELGDIQQDLPEQQYAFSLFANVPQSTPLKSRPATELPMKFKIPLPLQLGSPAQTVTCIKPIAALAPTWTQLLFLIWFRCPRPQVP</sequence>
<keyword evidence="2" id="KW-0863">Zinc-finger</keyword>
<keyword evidence="7" id="KW-1185">Reference proteome</keyword>
<dbReference type="EMBL" id="JAUYZG010000005">
    <property type="protein sequence ID" value="KAK2907346.1"/>
    <property type="molecule type" value="Genomic_DNA"/>
</dbReference>
<evidence type="ECO:0000256" key="3">
    <source>
        <dbReference type="ARBA" id="ARBA00022833"/>
    </source>
</evidence>
<evidence type="ECO:0000256" key="2">
    <source>
        <dbReference type="ARBA" id="ARBA00022771"/>
    </source>
</evidence>
<evidence type="ECO:0000313" key="7">
    <source>
        <dbReference type="Proteomes" id="UP001187343"/>
    </source>
</evidence>
<accession>A0AA88U305</accession>
<organism evidence="6 7">
    <name type="scientific">Cirrhinus molitorella</name>
    <name type="common">mud carp</name>
    <dbReference type="NCBI Taxonomy" id="172907"/>
    <lineage>
        <taxon>Eukaryota</taxon>
        <taxon>Metazoa</taxon>
        <taxon>Chordata</taxon>
        <taxon>Craniata</taxon>
        <taxon>Vertebrata</taxon>
        <taxon>Euteleostomi</taxon>
        <taxon>Actinopterygii</taxon>
        <taxon>Neopterygii</taxon>
        <taxon>Teleostei</taxon>
        <taxon>Ostariophysi</taxon>
        <taxon>Cypriniformes</taxon>
        <taxon>Cyprinidae</taxon>
        <taxon>Labeoninae</taxon>
        <taxon>Labeonini</taxon>
        <taxon>Cirrhinus</taxon>
    </lineage>
</organism>
<keyword evidence="3" id="KW-0862">Zinc</keyword>
<comment type="caution">
    <text evidence="6">The sequence shown here is derived from an EMBL/GenBank/DDBJ whole genome shotgun (WGS) entry which is preliminary data.</text>
</comment>
<dbReference type="GO" id="GO:0008270">
    <property type="term" value="F:zinc ion binding"/>
    <property type="evidence" value="ECO:0007669"/>
    <property type="project" value="UniProtKB-KW"/>
</dbReference>
<dbReference type="AlphaFoldDB" id="A0AA88U305"/>
<evidence type="ECO:0000259" key="5">
    <source>
        <dbReference type="SMART" id="SM00980"/>
    </source>
</evidence>
<dbReference type="SUPFAM" id="SSF57716">
    <property type="entry name" value="Glucocorticoid receptor-like (DNA-binding domain)"/>
    <property type="match status" value="1"/>
</dbReference>
<evidence type="ECO:0000313" key="6">
    <source>
        <dbReference type="EMBL" id="KAK2907346.1"/>
    </source>
</evidence>
<dbReference type="Proteomes" id="UP001187343">
    <property type="component" value="Unassembled WGS sequence"/>
</dbReference>
<dbReference type="GO" id="GO:0003677">
    <property type="term" value="F:DNA binding"/>
    <property type="evidence" value="ECO:0007669"/>
    <property type="project" value="UniProtKB-KW"/>
</dbReference>
<evidence type="ECO:0000256" key="1">
    <source>
        <dbReference type="ARBA" id="ARBA00022723"/>
    </source>
</evidence>
<dbReference type="Pfam" id="PF05485">
    <property type="entry name" value="THAP"/>
    <property type="match status" value="1"/>
</dbReference>
<feature type="domain" description="THAP-type" evidence="5">
    <location>
        <begin position="2"/>
        <end position="61"/>
    </location>
</feature>
<keyword evidence="4" id="KW-0238">DNA-binding</keyword>